<feature type="domain" description="Transglutaminase-like" evidence="1">
    <location>
        <begin position="176"/>
        <end position="246"/>
    </location>
</feature>
<accession>A0A858RF28</accession>
<evidence type="ECO:0000259" key="1">
    <source>
        <dbReference type="SMART" id="SM00460"/>
    </source>
</evidence>
<dbReference type="AlphaFoldDB" id="A0A858RF28"/>
<evidence type="ECO:0000313" key="3">
    <source>
        <dbReference type="Proteomes" id="UP000501812"/>
    </source>
</evidence>
<dbReference type="KEGG" id="luo:HHL09_05965"/>
<sequence>MQYRIRHRTLYRYDVPANLCHNEARLKPLDLPGQRCLSWKLRIEPEPEFHRSRVDSFGNHIDYFSIQRPHPELIITAESEVEVIANGQLSLEAGGPWEQARDRLLASKDPASLEARAFTLSSPLIPTLPELAAFAMPDFTPGRCIIEAVSAFNSRIFKDFKFDPDFSTIATPVLEVLENRRGVCQDFAQLMIASLRSIGLPARYVSGYLETLPPPGKAKMVGADASHAWVSVFVPGQGWIDFDPTNNLRPAERHITVATGRDYRDVSPLRGVTVGGASHHLKVSVDVMPLQK</sequence>
<dbReference type="InterPro" id="IPR013589">
    <property type="entry name" value="Bac_transglu_N"/>
</dbReference>
<dbReference type="Gene3D" id="3.10.620.30">
    <property type="match status" value="1"/>
</dbReference>
<dbReference type="SUPFAM" id="SSF54001">
    <property type="entry name" value="Cysteine proteinases"/>
    <property type="match status" value="1"/>
</dbReference>
<protein>
    <submittedName>
        <fullName evidence="2">Transglutaminase family protein</fullName>
    </submittedName>
</protein>
<dbReference type="Proteomes" id="UP000501812">
    <property type="component" value="Chromosome"/>
</dbReference>
<organism evidence="2 3">
    <name type="scientific">Luteolibacter luteus</name>
    <dbReference type="NCBI Taxonomy" id="2728835"/>
    <lineage>
        <taxon>Bacteria</taxon>
        <taxon>Pseudomonadati</taxon>
        <taxon>Verrucomicrobiota</taxon>
        <taxon>Verrucomicrobiia</taxon>
        <taxon>Verrucomicrobiales</taxon>
        <taxon>Verrucomicrobiaceae</taxon>
        <taxon>Luteolibacter</taxon>
    </lineage>
</organism>
<dbReference type="InterPro" id="IPR038765">
    <property type="entry name" value="Papain-like_cys_pep_sf"/>
</dbReference>
<dbReference type="PANTHER" id="PTHR33490">
    <property type="entry name" value="BLR5614 PROTEIN-RELATED"/>
    <property type="match status" value="1"/>
</dbReference>
<gene>
    <name evidence="2" type="ORF">HHL09_05965</name>
</gene>
<proteinExistence type="predicted"/>
<dbReference type="InterPro" id="IPR002931">
    <property type="entry name" value="Transglutaminase-like"/>
</dbReference>
<dbReference type="EMBL" id="CP051774">
    <property type="protein sequence ID" value="QJE95342.1"/>
    <property type="molecule type" value="Genomic_DNA"/>
</dbReference>
<dbReference type="Pfam" id="PF08379">
    <property type="entry name" value="Bact_transglu_N"/>
    <property type="match status" value="1"/>
</dbReference>
<reference evidence="2 3" key="1">
    <citation type="submission" date="2020-04" db="EMBL/GenBank/DDBJ databases">
        <title>Luteolibacter sp. G-1-1-1 isolated from soil.</title>
        <authorList>
            <person name="Dahal R.H."/>
        </authorList>
    </citation>
    <scope>NUCLEOTIDE SEQUENCE [LARGE SCALE GENOMIC DNA]</scope>
    <source>
        <strain evidence="2 3">G-1-1-1</strain>
    </source>
</reference>
<name>A0A858RF28_9BACT</name>
<dbReference type="SMART" id="SM00460">
    <property type="entry name" value="TGc"/>
    <property type="match status" value="1"/>
</dbReference>
<dbReference type="Pfam" id="PF01841">
    <property type="entry name" value="Transglut_core"/>
    <property type="match status" value="1"/>
</dbReference>
<evidence type="ECO:0000313" key="2">
    <source>
        <dbReference type="EMBL" id="QJE95342.1"/>
    </source>
</evidence>
<dbReference type="PANTHER" id="PTHR33490:SF7">
    <property type="entry name" value="BLR2979 PROTEIN"/>
    <property type="match status" value="1"/>
</dbReference>
<keyword evidence="3" id="KW-1185">Reference proteome</keyword>
<dbReference type="RefSeq" id="WP_169453656.1">
    <property type="nucleotide sequence ID" value="NZ_CP051774.1"/>
</dbReference>